<organism evidence="3 4">
    <name type="scientific">Roseomonas acroporae</name>
    <dbReference type="NCBI Taxonomy" id="2937791"/>
    <lineage>
        <taxon>Bacteria</taxon>
        <taxon>Pseudomonadati</taxon>
        <taxon>Pseudomonadota</taxon>
        <taxon>Alphaproteobacteria</taxon>
        <taxon>Acetobacterales</taxon>
        <taxon>Roseomonadaceae</taxon>
        <taxon>Roseomonas</taxon>
    </lineage>
</organism>
<dbReference type="EMBL" id="JALPRX010000033">
    <property type="protein sequence ID" value="MCK8784459.1"/>
    <property type="molecule type" value="Genomic_DNA"/>
</dbReference>
<reference evidence="3" key="1">
    <citation type="submission" date="2022-04" db="EMBL/GenBank/DDBJ databases">
        <title>Roseomonas acroporae sp. nov., isolated from coral Acropora digitifera.</title>
        <authorList>
            <person name="Sun H."/>
        </authorList>
    </citation>
    <scope>NUCLEOTIDE SEQUENCE</scope>
    <source>
        <strain evidence="3">NAR14</strain>
    </source>
</reference>
<dbReference type="InterPro" id="IPR006311">
    <property type="entry name" value="TAT_signal"/>
</dbReference>
<evidence type="ECO:0000313" key="4">
    <source>
        <dbReference type="Proteomes" id="UP001139516"/>
    </source>
</evidence>
<feature type="signal peptide" evidence="2">
    <location>
        <begin position="1"/>
        <end position="30"/>
    </location>
</feature>
<dbReference type="Proteomes" id="UP001139516">
    <property type="component" value="Unassembled WGS sequence"/>
</dbReference>
<dbReference type="AlphaFoldDB" id="A0A9X1Y581"/>
<keyword evidence="1" id="KW-0813">Transport</keyword>
<sequence length="574" mass="58485">MSPLRVRRVLLGSALLAALLSAASVPPAAAHEGHDHEEAAPASAAPRVAAVSEQFELVGVLGEGGVLTLYLDRAATNEPVDGAAIEAILGGTQARAERIGPAVYRVRLPALARPGEYDLTFSVAAGAESDLLIGGLDVPAPPAPEAAVHGWLEALREAPPLWLGGLGLLAAGFLLGRASRAGPLPPMVEEAAVARPPGPAGAPVAAEAAIGARGPARRTAAALLLTAALAAAVPALAQPAPVPEPPRRLPDGSVFVPKPTQRLLEVRTQRAEPGRADTAIPLVGTVVPDPNASGRVQASQTGRLEPGEAGLPVLGQRVGRGEVLAYVTPAYSLSERGTLRQNIAELDQQIVIAEARANRLAGLRGTVAEREILDARAELAGLRQRRAALAPSLAGREPLVAPVSGVVSAVRGAVGGIVDPAQAVFEIVDPSRLWVEALAFDRTALGNASAASLLLPDGRTAPLELAGHGLAVRQGAVPLNFRLPAPPDGLSVGAPVTVLLQLPGAQEGIVLPAGAVVRSDEGPPAVYAHAAPERFVPLPVRAEPLDGARVLVTAGVEPGTRVVTRAAGMLAQVR</sequence>
<dbReference type="GO" id="GO:0015679">
    <property type="term" value="P:plasma membrane copper ion transport"/>
    <property type="evidence" value="ECO:0007669"/>
    <property type="project" value="TreeGrafter"/>
</dbReference>
<comment type="caution">
    <text evidence="3">The sequence shown here is derived from an EMBL/GenBank/DDBJ whole genome shotgun (WGS) entry which is preliminary data.</text>
</comment>
<dbReference type="GO" id="GO:0030313">
    <property type="term" value="C:cell envelope"/>
    <property type="evidence" value="ECO:0007669"/>
    <property type="project" value="TreeGrafter"/>
</dbReference>
<dbReference type="InterPro" id="IPR051909">
    <property type="entry name" value="MFP_Cation_Efflux"/>
</dbReference>
<evidence type="ECO:0000313" key="3">
    <source>
        <dbReference type="EMBL" id="MCK8784459.1"/>
    </source>
</evidence>
<dbReference type="RefSeq" id="WP_248666584.1">
    <property type="nucleotide sequence ID" value="NZ_JALPRX010000033.1"/>
</dbReference>
<protein>
    <submittedName>
        <fullName evidence="3">Efflux RND transporter periplasmic adaptor subunit</fullName>
    </submittedName>
</protein>
<gene>
    <name evidence="3" type="ORF">M0638_08715</name>
</gene>
<dbReference type="PANTHER" id="PTHR30097">
    <property type="entry name" value="CATION EFFLUX SYSTEM PROTEIN CUSB"/>
    <property type="match status" value="1"/>
</dbReference>
<dbReference type="PANTHER" id="PTHR30097:SF4">
    <property type="entry name" value="SLR6042 PROTEIN"/>
    <property type="match status" value="1"/>
</dbReference>
<keyword evidence="2" id="KW-0732">Signal</keyword>
<evidence type="ECO:0000256" key="1">
    <source>
        <dbReference type="ARBA" id="ARBA00022448"/>
    </source>
</evidence>
<dbReference type="GO" id="GO:0060003">
    <property type="term" value="P:copper ion export"/>
    <property type="evidence" value="ECO:0007669"/>
    <property type="project" value="TreeGrafter"/>
</dbReference>
<proteinExistence type="predicted"/>
<feature type="chain" id="PRO_5040758874" evidence="2">
    <location>
        <begin position="31"/>
        <end position="574"/>
    </location>
</feature>
<name>A0A9X1Y581_9PROT</name>
<dbReference type="PROSITE" id="PS51318">
    <property type="entry name" value="TAT"/>
    <property type="match status" value="1"/>
</dbReference>
<evidence type="ECO:0000256" key="2">
    <source>
        <dbReference type="SAM" id="SignalP"/>
    </source>
</evidence>
<keyword evidence="4" id="KW-1185">Reference proteome</keyword>
<accession>A0A9X1Y581</accession>
<dbReference type="Gene3D" id="2.40.420.20">
    <property type="match status" value="1"/>
</dbReference>
<dbReference type="SUPFAM" id="SSF111369">
    <property type="entry name" value="HlyD-like secretion proteins"/>
    <property type="match status" value="1"/>
</dbReference>